<reference evidence="2" key="2">
    <citation type="submission" date="2015-01" db="EMBL/GenBank/DDBJ databases">
        <title>Evolutionary Origins and Diversification of the Mycorrhizal Mutualists.</title>
        <authorList>
            <consortium name="DOE Joint Genome Institute"/>
            <consortium name="Mycorrhizal Genomics Consortium"/>
            <person name="Kohler A."/>
            <person name="Kuo A."/>
            <person name="Nagy L.G."/>
            <person name="Floudas D."/>
            <person name="Copeland A."/>
            <person name="Barry K.W."/>
            <person name="Cichocki N."/>
            <person name="Veneault-Fourrey C."/>
            <person name="LaButti K."/>
            <person name="Lindquist E.A."/>
            <person name="Lipzen A."/>
            <person name="Lundell T."/>
            <person name="Morin E."/>
            <person name="Murat C."/>
            <person name="Riley R."/>
            <person name="Ohm R."/>
            <person name="Sun H."/>
            <person name="Tunlid A."/>
            <person name="Henrissat B."/>
            <person name="Grigoriev I.V."/>
            <person name="Hibbett D.S."/>
            <person name="Martin F."/>
        </authorList>
    </citation>
    <scope>NUCLEOTIDE SEQUENCE [LARGE SCALE GENOMIC DNA]</scope>
    <source>
        <strain evidence="2">ATCC 200175</strain>
    </source>
</reference>
<evidence type="ECO:0000313" key="1">
    <source>
        <dbReference type="EMBL" id="KIJ13023.1"/>
    </source>
</evidence>
<dbReference type="SUPFAM" id="SSF52540">
    <property type="entry name" value="P-loop containing nucleoside triphosphate hydrolases"/>
    <property type="match status" value="1"/>
</dbReference>
<dbReference type="HOGENOM" id="CLU_2782852_0_0_1"/>
<proteinExistence type="predicted"/>
<dbReference type="OrthoDB" id="2688362at2759"/>
<dbReference type="AlphaFoldDB" id="A0A0C9TRE4"/>
<feature type="non-terminal residue" evidence="1">
    <location>
        <position position="69"/>
    </location>
</feature>
<protein>
    <submittedName>
        <fullName evidence="1">Uncharacterized protein</fullName>
    </submittedName>
</protein>
<gene>
    <name evidence="1" type="ORF">PAXINDRAFT_60865</name>
</gene>
<dbReference type="EMBL" id="KN819357">
    <property type="protein sequence ID" value="KIJ13023.1"/>
    <property type="molecule type" value="Genomic_DNA"/>
</dbReference>
<dbReference type="InterPro" id="IPR027417">
    <property type="entry name" value="P-loop_NTPase"/>
</dbReference>
<reference evidence="1 2" key="1">
    <citation type="submission" date="2014-06" db="EMBL/GenBank/DDBJ databases">
        <authorList>
            <consortium name="DOE Joint Genome Institute"/>
            <person name="Kuo A."/>
            <person name="Kohler A."/>
            <person name="Nagy L.G."/>
            <person name="Floudas D."/>
            <person name="Copeland A."/>
            <person name="Barry K.W."/>
            <person name="Cichocki N."/>
            <person name="Veneault-Fourrey C."/>
            <person name="LaButti K."/>
            <person name="Lindquist E.A."/>
            <person name="Lipzen A."/>
            <person name="Lundell T."/>
            <person name="Morin E."/>
            <person name="Murat C."/>
            <person name="Sun H."/>
            <person name="Tunlid A."/>
            <person name="Henrissat B."/>
            <person name="Grigoriev I.V."/>
            <person name="Hibbett D.S."/>
            <person name="Martin F."/>
            <person name="Nordberg H.P."/>
            <person name="Cantor M.N."/>
            <person name="Hua S.X."/>
        </authorList>
    </citation>
    <scope>NUCLEOTIDE SEQUENCE [LARGE SCALE GENOMIC DNA]</scope>
    <source>
        <strain evidence="1 2">ATCC 200175</strain>
    </source>
</reference>
<organism evidence="1 2">
    <name type="scientific">Paxillus involutus ATCC 200175</name>
    <dbReference type="NCBI Taxonomy" id="664439"/>
    <lineage>
        <taxon>Eukaryota</taxon>
        <taxon>Fungi</taxon>
        <taxon>Dikarya</taxon>
        <taxon>Basidiomycota</taxon>
        <taxon>Agaricomycotina</taxon>
        <taxon>Agaricomycetes</taxon>
        <taxon>Agaricomycetidae</taxon>
        <taxon>Boletales</taxon>
        <taxon>Paxilineae</taxon>
        <taxon>Paxillaceae</taxon>
        <taxon>Paxillus</taxon>
    </lineage>
</organism>
<name>A0A0C9TRE4_PAXIN</name>
<feature type="non-terminal residue" evidence="1">
    <location>
        <position position="1"/>
    </location>
</feature>
<evidence type="ECO:0000313" key="2">
    <source>
        <dbReference type="Proteomes" id="UP000053647"/>
    </source>
</evidence>
<sequence>QLIALARALVRRSPVVILYEITSSIDFETEATIQATIPMDRVDTAARVVVHRRSVIDYDRLIILDKGKV</sequence>
<accession>A0A0C9TRE4</accession>
<dbReference type="Proteomes" id="UP000053647">
    <property type="component" value="Unassembled WGS sequence"/>
</dbReference>
<dbReference type="Gene3D" id="3.40.50.300">
    <property type="entry name" value="P-loop containing nucleotide triphosphate hydrolases"/>
    <property type="match status" value="1"/>
</dbReference>
<keyword evidence="2" id="KW-1185">Reference proteome</keyword>